<accession>A0A1I6D3W4</accession>
<reference evidence="2" key="1">
    <citation type="submission" date="2016-10" db="EMBL/GenBank/DDBJ databases">
        <authorList>
            <person name="Varghese N."/>
            <person name="Submissions S."/>
        </authorList>
    </citation>
    <scope>NUCLEOTIDE SEQUENCE [LARGE SCALE GENOMIC DNA]</scope>
    <source>
        <strain evidence="2">DSM 44232</strain>
    </source>
</reference>
<gene>
    <name evidence="1" type="ORF">SAMN04488564_1011023</name>
</gene>
<evidence type="ECO:0000313" key="1">
    <source>
        <dbReference type="EMBL" id="SFR00135.1"/>
    </source>
</evidence>
<sequence length="52" mass="5509">MAGPLQRLQPVTQVVAFLAGEAGADVPDVDQVTGVRVVRAEQQTPTVRVKPL</sequence>
<dbReference type="EMBL" id="FOYL01000001">
    <property type="protein sequence ID" value="SFR00135.1"/>
    <property type="molecule type" value="Genomic_DNA"/>
</dbReference>
<proteinExistence type="predicted"/>
<organism evidence="1 2">
    <name type="scientific">Lentzea waywayandensis</name>
    <dbReference type="NCBI Taxonomy" id="84724"/>
    <lineage>
        <taxon>Bacteria</taxon>
        <taxon>Bacillati</taxon>
        <taxon>Actinomycetota</taxon>
        <taxon>Actinomycetes</taxon>
        <taxon>Pseudonocardiales</taxon>
        <taxon>Pseudonocardiaceae</taxon>
        <taxon>Lentzea</taxon>
    </lineage>
</organism>
<protein>
    <submittedName>
        <fullName evidence="1">Uncharacterized protein</fullName>
    </submittedName>
</protein>
<dbReference type="Proteomes" id="UP000198583">
    <property type="component" value="Unassembled WGS sequence"/>
</dbReference>
<evidence type="ECO:0000313" key="2">
    <source>
        <dbReference type="Proteomes" id="UP000198583"/>
    </source>
</evidence>
<dbReference type="AlphaFoldDB" id="A0A1I6D3W4"/>
<keyword evidence="2" id="KW-1185">Reference proteome</keyword>
<name>A0A1I6D3W4_9PSEU</name>